<evidence type="ECO:0000256" key="1">
    <source>
        <dbReference type="ARBA" id="ARBA00010928"/>
    </source>
</evidence>
<dbReference type="Gene3D" id="3.40.50.720">
    <property type="entry name" value="NAD(P)-binding Rossmann-like Domain"/>
    <property type="match status" value="1"/>
</dbReference>
<dbReference type="SUPFAM" id="SSF55347">
    <property type="entry name" value="Glyceraldehyde-3-phosphate dehydrogenase-like, C-terminal domain"/>
    <property type="match status" value="1"/>
</dbReference>
<dbReference type="Pfam" id="PF02894">
    <property type="entry name" value="GFO_IDH_MocA_C"/>
    <property type="match status" value="1"/>
</dbReference>
<dbReference type="AlphaFoldDB" id="A0A379TZ08"/>
<evidence type="ECO:0000256" key="2">
    <source>
        <dbReference type="ARBA" id="ARBA00023002"/>
    </source>
</evidence>
<feature type="domain" description="Gfo/Idh/MocA-like oxidoreductase C-terminal" evidence="3">
    <location>
        <begin position="6"/>
        <end position="150"/>
    </location>
</feature>
<comment type="similarity">
    <text evidence="1">Belongs to the Gfo/Idh/MocA family.</text>
</comment>
<name>A0A379TZ08_SALDZ</name>
<dbReference type="InterPro" id="IPR004104">
    <property type="entry name" value="Gfo/Idh/MocA-like_OxRdtase_C"/>
</dbReference>
<evidence type="ECO:0000313" key="5">
    <source>
        <dbReference type="Proteomes" id="UP000254633"/>
    </source>
</evidence>
<keyword evidence="2 4" id="KW-0560">Oxidoreductase</keyword>
<dbReference type="Proteomes" id="UP000254633">
    <property type="component" value="Unassembled WGS sequence"/>
</dbReference>
<protein>
    <submittedName>
        <fullName evidence="4">Putative oxidoreductase</fullName>
        <ecNumber evidence="4">1.-.-.-</ecNumber>
    </submittedName>
</protein>
<dbReference type="GO" id="GO:0016491">
    <property type="term" value="F:oxidoreductase activity"/>
    <property type="evidence" value="ECO:0007669"/>
    <property type="project" value="UniProtKB-KW"/>
</dbReference>
<proteinExistence type="inferred from homology"/>
<gene>
    <name evidence="4" type="primary">STY1660_2</name>
    <name evidence="4" type="ORF">NCTC10060_02688</name>
</gene>
<dbReference type="EMBL" id="UGXH01000003">
    <property type="protein sequence ID" value="SUG55544.1"/>
    <property type="molecule type" value="Genomic_DNA"/>
</dbReference>
<sequence length="152" mass="16993">MTVDLAQLRPGAQSTDYFHAILSYPQRRVILHGTMLAAAESARYIVHGSRGSYVKYGLDPQEERLKNGERLPQEDWGYDMRDGVLTLVEGETRQEENWLTLPGNYPAYYAAIRDALNGNGENPVPASQAIQIMELIELGMESAKHRATLCLA</sequence>
<dbReference type="InterPro" id="IPR051317">
    <property type="entry name" value="Gfo/Idh/MocA_oxidoreduct"/>
</dbReference>
<accession>A0A379TZ08</accession>
<evidence type="ECO:0000313" key="4">
    <source>
        <dbReference type="EMBL" id="SUG55544.1"/>
    </source>
</evidence>
<dbReference type="Gene3D" id="3.30.360.10">
    <property type="entry name" value="Dihydrodipicolinate Reductase, domain 2"/>
    <property type="match status" value="1"/>
</dbReference>
<evidence type="ECO:0000259" key="3">
    <source>
        <dbReference type="Pfam" id="PF02894"/>
    </source>
</evidence>
<organism evidence="4 5">
    <name type="scientific">Salmonella diarizonae</name>
    <dbReference type="NCBI Taxonomy" id="59204"/>
    <lineage>
        <taxon>Bacteria</taxon>
        <taxon>Pseudomonadati</taxon>
        <taxon>Pseudomonadota</taxon>
        <taxon>Gammaproteobacteria</taxon>
        <taxon>Enterobacterales</taxon>
        <taxon>Enterobacteriaceae</taxon>
        <taxon>Salmonella</taxon>
    </lineage>
</organism>
<reference evidence="4 5" key="1">
    <citation type="submission" date="2018-06" db="EMBL/GenBank/DDBJ databases">
        <authorList>
            <consortium name="Pathogen Informatics"/>
            <person name="Doyle S."/>
        </authorList>
    </citation>
    <scope>NUCLEOTIDE SEQUENCE [LARGE SCALE GENOMIC DNA]</scope>
    <source>
        <strain evidence="4 5">NCTC10060</strain>
    </source>
</reference>
<dbReference type="PANTHER" id="PTHR43708">
    <property type="entry name" value="CONSERVED EXPRESSED OXIDOREDUCTASE (EUROFUNG)"/>
    <property type="match status" value="1"/>
</dbReference>
<dbReference type="EC" id="1.-.-.-" evidence="4"/>
<dbReference type="PANTHER" id="PTHR43708:SF5">
    <property type="entry name" value="CONSERVED EXPRESSED OXIDOREDUCTASE (EUROFUNG)-RELATED"/>
    <property type="match status" value="1"/>
</dbReference>